<dbReference type="Pfam" id="PF22740">
    <property type="entry name" value="PapZ_C"/>
    <property type="match status" value="1"/>
</dbReference>
<organism evidence="8 9">
    <name type="scientific">Insolitispirillum peregrinum</name>
    <dbReference type="NCBI Taxonomy" id="80876"/>
    <lineage>
        <taxon>Bacteria</taxon>
        <taxon>Pseudomonadati</taxon>
        <taxon>Pseudomonadota</taxon>
        <taxon>Alphaproteobacteria</taxon>
        <taxon>Rhodospirillales</taxon>
        <taxon>Novispirillaceae</taxon>
        <taxon>Insolitispirillum</taxon>
    </lineage>
</organism>
<keyword evidence="9" id="KW-1185">Reference proteome</keyword>
<accession>A0A1N7PXQ4</accession>
<dbReference type="PANTHER" id="PTHR30448:SF0">
    <property type="entry name" value="RNASE ADAPTER PROTEIN RAPZ"/>
    <property type="match status" value="1"/>
</dbReference>
<feature type="binding site" evidence="4">
    <location>
        <begin position="82"/>
        <end position="85"/>
    </location>
    <ligand>
        <name>GTP</name>
        <dbReference type="ChEBI" id="CHEBI:37565"/>
    </ligand>
</feature>
<feature type="binding site" evidence="4">
    <location>
        <begin position="33"/>
        <end position="40"/>
    </location>
    <ligand>
        <name>ATP</name>
        <dbReference type="ChEBI" id="CHEBI:30616"/>
    </ligand>
</feature>
<dbReference type="STRING" id="80876.SAMN05421779_108129"/>
<evidence type="ECO:0000313" key="8">
    <source>
        <dbReference type="EMBL" id="SIT15157.1"/>
    </source>
</evidence>
<dbReference type="HAMAP" id="MF_00636">
    <property type="entry name" value="RapZ_like"/>
    <property type="match status" value="1"/>
</dbReference>
<dbReference type="NCBIfam" id="NF003828">
    <property type="entry name" value="PRK05416.1"/>
    <property type="match status" value="1"/>
</dbReference>
<feature type="region of interest" description="Disordered" evidence="5">
    <location>
        <begin position="1"/>
        <end position="23"/>
    </location>
</feature>
<keyword evidence="3 4" id="KW-0342">GTP-binding</keyword>
<dbReference type="Gene3D" id="3.40.50.300">
    <property type="entry name" value="P-loop containing nucleotide triphosphate hydrolases"/>
    <property type="match status" value="1"/>
</dbReference>
<dbReference type="GO" id="GO:0005525">
    <property type="term" value="F:GTP binding"/>
    <property type="evidence" value="ECO:0007669"/>
    <property type="project" value="UniProtKB-UniRule"/>
</dbReference>
<reference evidence="8 9" key="1">
    <citation type="submission" date="2017-01" db="EMBL/GenBank/DDBJ databases">
        <authorList>
            <person name="Mah S.A."/>
            <person name="Swanson W.J."/>
            <person name="Moy G.W."/>
            <person name="Vacquier V.D."/>
        </authorList>
    </citation>
    <scope>NUCLEOTIDE SEQUENCE [LARGE SCALE GENOMIC DNA]</scope>
    <source>
        <strain evidence="8 9">DSM 11589</strain>
    </source>
</reference>
<evidence type="ECO:0000313" key="9">
    <source>
        <dbReference type="Proteomes" id="UP000185678"/>
    </source>
</evidence>
<evidence type="ECO:0000256" key="2">
    <source>
        <dbReference type="ARBA" id="ARBA00022840"/>
    </source>
</evidence>
<feature type="domain" description="RapZ C-terminal" evidence="7">
    <location>
        <begin position="187"/>
        <end position="306"/>
    </location>
</feature>
<dbReference type="AlphaFoldDB" id="A0A1N7PXQ4"/>
<name>A0A1N7PXQ4_9PROT</name>
<dbReference type="Proteomes" id="UP000185678">
    <property type="component" value="Unassembled WGS sequence"/>
</dbReference>
<evidence type="ECO:0000259" key="6">
    <source>
        <dbReference type="Pfam" id="PF03668"/>
    </source>
</evidence>
<dbReference type="PANTHER" id="PTHR30448">
    <property type="entry name" value="RNASE ADAPTER PROTEIN RAPZ"/>
    <property type="match status" value="1"/>
</dbReference>
<evidence type="ECO:0000256" key="1">
    <source>
        <dbReference type="ARBA" id="ARBA00022741"/>
    </source>
</evidence>
<evidence type="ECO:0000256" key="5">
    <source>
        <dbReference type="SAM" id="MobiDB-lite"/>
    </source>
</evidence>
<evidence type="ECO:0000259" key="7">
    <source>
        <dbReference type="Pfam" id="PF22740"/>
    </source>
</evidence>
<keyword evidence="1 4" id="KW-0547">Nucleotide-binding</keyword>
<dbReference type="InterPro" id="IPR027417">
    <property type="entry name" value="P-loop_NTPase"/>
</dbReference>
<evidence type="ECO:0000256" key="4">
    <source>
        <dbReference type="HAMAP-Rule" id="MF_00636"/>
    </source>
</evidence>
<feature type="domain" description="RapZ-like N-terminal" evidence="6">
    <location>
        <begin position="28"/>
        <end position="182"/>
    </location>
</feature>
<dbReference type="InterPro" id="IPR053931">
    <property type="entry name" value="RapZ_C"/>
</dbReference>
<dbReference type="InterPro" id="IPR005337">
    <property type="entry name" value="RapZ-like"/>
</dbReference>
<protein>
    <submittedName>
        <fullName evidence="8">UPF0042 nucleotide-binding protein</fullName>
    </submittedName>
</protein>
<dbReference type="InterPro" id="IPR053930">
    <property type="entry name" value="RapZ-like_N"/>
</dbReference>
<gene>
    <name evidence="8" type="ORF">SAMN05421779_108129</name>
</gene>
<evidence type="ECO:0000256" key="3">
    <source>
        <dbReference type="ARBA" id="ARBA00023134"/>
    </source>
</evidence>
<dbReference type="EMBL" id="FTOA01000008">
    <property type="protein sequence ID" value="SIT15157.1"/>
    <property type="molecule type" value="Genomic_DNA"/>
</dbReference>
<sequence length="319" mass="35349">MISQETRVPFPLPPQQPASATAPASGRVVIVTGMSGAGKTSALKIFEDLGYEAVDNLPLRLLGGLLQDPAQPSARPLAIGIDIRTRDFDVASLQARLRDLQKTDHLTVQLLFLDADDEILRNRFTETRRRHPAGEDLPVSDGITVERSLLRDLRSHADVLIDTSLLSPQQLRDQITHLFTTTQSPGMSLFVLSFGFRNGLPRGADMVFDVRFLRNPHYDPSLRPLTGQNPLVSDYVMADPAFSGFFTHLTDLLAPLLPRYQQEGKSYLTIAIGCTGGQHRSVATAERLAHWLADRGLHVLVRHRDIPRPETPERTEGTT</sequence>
<keyword evidence="2 4" id="KW-0067">ATP-binding</keyword>
<dbReference type="Pfam" id="PF03668">
    <property type="entry name" value="RapZ-like_N"/>
    <property type="match status" value="1"/>
</dbReference>
<dbReference type="SUPFAM" id="SSF52540">
    <property type="entry name" value="P-loop containing nucleoside triphosphate hydrolases"/>
    <property type="match status" value="1"/>
</dbReference>
<proteinExistence type="inferred from homology"/>
<dbReference type="PIRSF" id="PIRSF005052">
    <property type="entry name" value="P-loopkin"/>
    <property type="match status" value="1"/>
</dbReference>
<dbReference type="GO" id="GO:0005524">
    <property type="term" value="F:ATP binding"/>
    <property type="evidence" value="ECO:0007669"/>
    <property type="project" value="UniProtKB-UniRule"/>
</dbReference>